<dbReference type="EMBL" id="JARUHG010000002">
    <property type="protein sequence ID" value="MDR0183174.1"/>
    <property type="molecule type" value="Genomic_DNA"/>
</dbReference>
<dbReference type="RefSeq" id="WP_309262329.1">
    <property type="nucleotide sequence ID" value="NZ_JARUHG010000002.1"/>
</dbReference>
<keyword evidence="1" id="KW-1133">Transmembrane helix</keyword>
<evidence type="ECO:0008006" key="4">
    <source>
        <dbReference type="Google" id="ProtNLM"/>
    </source>
</evidence>
<dbReference type="Proteomes" id="UP001233535">
    <property type="component" value="Unassembled WGS sequence"/>
</dbReference>
<evidence type="ECO:0000313" key="2">
    <source>
        <dbReference type="EMBL" id="MDR0183174.1"/>
    </source>
</evidence>
<organism evidence="2 3">
    <name type="scientific">Lysobacter arvi</name>
    <dbReference type="NCBI Taxonomy" id="3038776"/>
    <lineage>
        <taxon>Bacteria</taxon>
        <taxon>Pseudomonadati</taxon>
        <taxon>Pseudomonadota</taxon>
        <taxon>Gammaproteobacteria</taxon>
        <taxon>Lysobacterales</taxon>
        <taxon>Lysobacteraceae</taxon>
        <taxon>Lysobacter</taxon>
    </lineage>
</organism>
<protein>
    <recommendedName>
        <fullName evidence="4">PH domain-containing protein</fullName>
    </recommendedName>
</protein>
<feature type="transmembrane region" description="Helical" evidence="1">
    <location>
        <begin position="208"/>
        <end position="229"/>
    </location>
</feature>
<feature type="transmembrane region" description="Helical" evidence="1">
    <location>
        <begin position="40"/>
        <end position="64"/>
    </location>
</feature>
<reference evidence="2 3" key="1">
    <citation type="submission" date="2023-04" db="EMBL/GenBank/DDBJ databases">
        <title>Lysobacter sp. strain UC isolated from soil sample.</title>
        <authorList>
            <person name="Choksket S."/>
            <person name="Harshvardhan F."/>
            <person name="Rana R."/>
            <person name="Patil P.B."/>
            <person name="Korpole S."/>
        </authorList>
    </citation>
    <scope>NUCLEOTIDE SEQUENCE [LARGE SCALE GENOMIC DNA]</scope>
    <source>
        <strain evidence="2 3">UC</strain>
    </source>
</reference>
<evidence type="ECO:0000313" key="3">
    <source>
        <dbReference type="Proteomes" id="UP001233535"/>
    </source>
</evidence>
<keyword evidence="3" id="KW-1185">Reference proteome</keyword>
<gene>
    <name evidence="2" type="ORF">P8609_09340</name>
</gene>
<comment type="caution">
    <text evidence="2">The sequence shown here is derived from an EMBL/GenBank/DDBJ whole genome shotgun (WGS) entry which is preliminary data.</text>
</comment>
<keyword evidence="1" id="KW-0812">Transmembrane</keyword>
<proteinExistence type="predicted"/>
<keyword evidence="1" id="KW-0472">Membrane</keyword>
<evidence type="ECO:0000256" key="1">
    <source>
        <dbReference type="SAM" id="Phobius"/>
    </source>
</evidence>
<name>A0ABU1CEL6_9GAMM</name>
<feature type="transmembrane region" description="Helical" evidence="1">
    <location>
        <begin position="175"/>
        <end position="196"/>
    </location>
</feature>
<sequence>MRSPLSVSHAAARWCVAAVPLFCASLPALAFATLAWRYSAYRSVATGLGALAAAVFLAGCALACRNRIGDRLHRVRLADDALHVEHGLGERLVPLSLVRDVRVRDVFPLELVTLRLADDAPLSFGFTHRNLLTRLRSPMLAELLAKLPDASIRERAPRLGGDAAVLPWWARCPELLAMPAAAALGVLCAASGPLAATLWPAAFAFPPWPLSLLICGVGLGTGTIAFLVLRSWRTPPDVRLWKGVLVVRRSRRGRLVERCHPLDGVAGVRYSRAIGRDRRVCLFAIELRGVLSSRALRITFPAHSSDSVLQTLRWPGAERAE</sequence>
<accession>A0ABU1CEL6</accession>